<dbReference type="Proteomes" id="UP000510686">
    <property type="component" value="Chromosome 2"/>
</dbReference>
<organism evidence="2 3">
    <name type="scientific">Metarhizium brunneum</name>
    <dbReference type="NCBI Taxonomy" id="500148"/>
    <lineage>
        <taxon>Eukaryota</taxon>
        <taxon>Fungi</taxon>
        <taxon>Dikarya</taxon>
        <taxon>Ascomycota</taxon>
        <taxon>Pezizomycotina</taxon>
        <taxon>Sordariomycetes</taxon>
        <taxon>Hypocreomycetidae</taxon>
        <taxon>Hypocreales</taxon>
        <taxon>Clavicipitaceae</taxon>
        <taxon>Metarhizium</taxon>
    </lineage>
</organism>
<name>A0A7D5YT70_9HYPO</name>
<evidence type="ECO:0000313" key="3">
    <source>
        <dbReference type="Proteomes" id="UP000510686"/>
    </source>
</evidence>
<gene>
    <name evidence="2" type="ORF">G6M90_00g030540</name>
</gene>
<dbReference type="GeneID" id="26247745"/>
<feature type="chain" id="PRO_5028993953" evidence="1">
    <location>
        <begin position="19"/>
        <end position="95"/>
    </location>
</feature>
<sequence length="95" mass="10131">MKASLISAVLAILPFVFARNCIPGVVYCGQTLIDIGAYHEQLFQANHCAGAPRTDHDIRSSLYYCVGGDGGVVNYMKVCSTGCKDNGPGNNDSCR</sequence>
<evidence type="ECO:0000256" key="1">
    <source>
        <dbReference type="SAM" id="SignalP"/>
    </source>
</evidence>
<dbReference type="OrthoDB" id="4186099at2759"/>
<protein>
    <submittedName>
        <fullName evidence="2">Uncharacterized protein</fullName>
    </submittedName>
</protein>
<dbReference type="EMBL" id="CP058933">
    <property type="protein sequence ID" value="QLI68602.1"/>
    <property type="molecule type" value="Genomic_DNA"/>
</dbReference>
<feature type="signal peptide" evidence="1">
    <location>
        <begin position="1"/>
        <end position="18"/>
    </location>
</feature>
<proteinExistence type="predicted"/>
<dbReference type="AlphaFoldDB" id="A0A7D5YT70"/>
<keyword evidence="1" id="KW-0732">Signal</keyword>
<evidence type="ECO:0000313" key="2">
    <source>
        <dbReference type="EMBL" id="QLI68602.1"/>
    </source>
</evidence>
<keyword evidence="3" id="KW-1185">Reference proteome</keyword>
<dbReference type="RefSeq" id="XP_014539471.1">
    <property type="nucleotide sequence ID" value="XM_014683985.1"/>
</dbReference>
<dbReference type="KEGG" id="mbrn:26247745"/>
<accession>A0A7D5YT70</accession>
<reference evidence="2 3" key="1">
    <citation type="submission" date="2020-07" db="EMBL/GenBank/DDBJ databases">
        <title>Telomere length de novo assembly of all 7 chromosomes of the fungus, Metarhizium brunneum, using a novel assembly pipeline.</title>
        <authorList>
            <person name="Saud z."/>
            <person name="Kortsinoglou A."/>
            <person name="Kouvelis V.N."/>
            <person name="Butt T.M."/>
        </authorList>
    </citation>
    <scope>NUCLEOTIDE SEQUENCE [LARGE SCALE GENOMIC DNA]</scope>
    <source>
        <strain evidence="2 3">4556</strain>
    </source>
</reference>